<dbReference type="PANTHER" id="PTHR43806">
    <property type="entry name" value="PEPTIDASE S8"/>
    <property type="match status" value="1"/>
</dbReference>
<organism evidence="8 9">
    <name type="scientific">Deinococcus oregonensis</name>
    <dbReference type="NCBI Taxonomy" id="1805970"/>
    <lineage>
        <taxon>Bacteria</taxon>
        <taxon>Thermotogati</taxon>
        <taxon>Deinococcota</taxon>
        <taxon>Deinococci</taxon>
        <taxon>Deinococcales</taxon>
        <taxon>Deinococcaceae</taxon>
        <taxon>Deinococcus</taxon>
    </lineage>
</organism>
<dbReference type="PROSITE" id="PS51892">
    <property type="entry name" value="SUBTILASE"/>
    <property type="match status" value="1"/>
</dbReference>
<sequence length="593" mass="60847">MNPVSPHHRKLQRSTAPLPVSVSLLAHAFMLALALLALLLLSAAHAQNTVAASVPSIGTVFPSTAAPGERVWIPGATRLTERDTLWIGGRPTALLRDSVSGWLAFDVPKDAAGGPQGLGVNAPARQGSPILTVLPPEAAAGDVVIYVNPAAAQDIRSSFSDRVKRFAAACQRSCPTELTDTLGRLSALTLPALQPLGTASVAPAPTGTVRPPPGAVRLPPVRITPGAATSTGTTTLNVQNLRLPNLTLPPLTSAPVVAARNSSFCDWLGTGLPTSGLPTGRVLALLGALFGDDLQVDPSTAGHPAQANPPFQNEKPGTVLRKLVGAGTGSGTGKGVTIHVLDTASGAGNQVSDPFVMGKPINYYNQIYTGVSGHGSIAGQIAQTVAPGAALRYQAVCDSAGNCSTLRVVQALCAVASEARQGGRHVVNFSLGGPVPLVGVRQALQEVASLGVPTAASYGNTDDCAGLVPGDRCWHYPADWNAEFSVIGLPSLVAQRRPTMLLSVAGWDIATQEMATYNRAMRLKGVTAPPPSVQAPGEFWFGGRPYFGTSFAAPVVAGGLALWAQCNPGVPFLPLILTPGAAPLNLAALGTCP</sequence>
<keyword evidence="6" id="KW-0732">Signal</keyword>
<dbReference type="Pfam" id="PF00082">
    <property type="entry name" value="Peptidase_S8"/>
    <property type="match status" value="1"/>
</dbReference>
<feature type="signal peptide" evidence="6">
    <location>
        <begin position="1"/>
        <end position="46"/>
    </location>
</feature>
<dbReference type="InterPro" id="IPR023828">
    <property type="entry name" value="Peptidase_S8_Ser-AS"/>
</dbReference>
<dbReference type="EMBL" id="JBHLYR010000038">
    <property type="protein sequence ID" value="MFB9992791.1"/>
    <property type="molecule type" value="Genomic_DNA"/>
</dbReference>
<dbReference type="InterPro" id="IPR000209">
    <property type="entry name" value="Peptidase_S8/S53_dom"/>
</dbReference>
<dbReference type="Gene3D" id="3.40.50.200">
    <property type="entry name" value="Peptidase S8/S53 domain"/>
    <property type="match status" value="1"/>
</dbReference>
<keyword evidence="3 5" id="KW-0378">Hydrolase</keyword>
<dbReference type="PANTHER" id="PTHR43806:SF11">
    <property type="entry name" value="CEREVISIN-RELATED"/>
    <property type="match status" value="1"/>
</dbReference>
<dbReference type="InterPro" id="IPR050131">
    <property type="entry name" value="Peptidase_S8_subtilisin-like"/>
</dbReference>
<feature type="chain" id="PRO_5046987860" evidence="6">
    <location>
        <begin position="47"/>
        <end position="593"/>
    </location>
</feature>
<feature type="active site" description="Charge relay system" evidence="5">
    <location>
        <position position="374"/>
    </location>
</feature>
<comment type="caution">
    <text evidence="8">The sequence shown here is derived from an EMBL/GenBank/DDBJ whole genome shotgun (WGS) entry which is preliminary data.</text>
</comment>
<evidence type="ECO:0000256" key="2">
    <source>
        <dbReference type="ARBA" id="ARBA00022670"/>
    </source>
</evidence>
<evidence type="ECO:0000313" key="8">
    <source>
        <dbReference type="EMBL" id="MFB9992791.1"/>
    </source>
</evidence>
<dbReference type="Proteomes" id="UP001589733">
    <property type="component" value="Unassembled WGS sequence"/>
</dbReference>
<protein>
    <submittedName>
        <fullName evidence="8">S8 family serine peptidase</fullName>
    </submittedName>
</protein>
<dbReference type="RefSeq" id="WP_380010349.1">
    <property type="nucleotide sequence ID" value="NZ_JBHLYR010000038.1"/>
</dbReference>
<dbReference type="PROSITE" id="PS00138">
    <property type="entry name" value="SUBTILASE_SER"/>
    <property type="match status" value="1"/>
</dbReference>
<evidence type="ECO:0000313" key="9">
    <source>
        <dbReference type="Proteomes" id="UP001589733"/>
    </source>
</evidence>
<keyword evidence="2 5" id="KW-0645">Protease</keyword>
<name>A0ABV6AZ54_9DEIO</name>
<dbReference type="InterPro" id="IPR036852">
    <property type="entry name" value="Peptidase_S8/S53_dom_sf"/>
</dbReference>
<reference evidence="8 9" key="1">
    <citation type="submission" date="2024-09" db="EMBL/GenBank/DDBJ databases">
        <authorList>
            <person name="Sun Q."/>
            <person name="Mori K."/>
        </authorList>
    </citation>
    <scope>NUCLEOTIDE SEQUENCE [LARGE SCALE GENOMIC DNA]</scope>
    <source>
        <strain evidence="8 9">JCM 13503</strain>
    </source>
</reference>
<comment type="similarity">
    <text evidence="1 5">Belongs to the peptidase S8 family.</text>
</comment>
<dbReference type="CDD" id="cd00306">
    <property type="entry name" value="Peptidases_S8_S53"/>
    <property type="match status" value="1"/>
</dbReference>
<keyword evidence="4 5" id="KW-0720">Serine protease</keyword>
<evidence type="ECO:0000256" key="5">
    <source>
        <dbReference type="PROSITE-ProRule" id="PRU01240"/>
    </source>
</evidence>
<gene>
    <name evidence="8" type="ORF">ACFFLM_12515</name>
</gene>
<feature type="domain" description="Peptidase S8/S53" evidence="7">
    <location>
        <begin position="334"/>
        <end position="569"/>
    </location>
</feature>
<feature type="active site" description="Charge relay system" evidence="5">
    <location>
        <position position="342"/>
    </location>
</feature>
<keyword evidence="9" id="KW-1185">Reference proteome</keyword>
<evidence type="ECO:0000256" key="3">
    <source>
        <dbReference type="ARBA" id="ARBA00022801"/>
    </source>
</evidence>
<evidence type="ECO:0000256" key="6">
    <source>
        <dbReference type="SAM" id="SignalP"/>
    </source>
</evidence>
<evidence type="ECO:0000256" key="4">
    <source>
        <dbReference type="ARBA" id="ARBA00022825"/>
    </source>
</evidence>
<feature type="active site" description="Charge relay system" evidence="5">
    <location>
        <position position="550"/>
    </location>
</feature>
<accession>A0ABV6AZ54</accession>
<evidence type="ECO:0000256" key="1">
    <source>
        <dbReference type="ARBA" id="ARBA00011073"/>
    </source>
</evidence>
<evidence type="ECO:0000259" key="7">
    <source>
        <dbReference type="Pfam" id="PF00082"/>
    </source>
</evidence>
<proteinExistence type="inferred from homology"/>
<dbReference type="SUPFAM" id="SSF52743">
    <property type="entry name" value="Subtilisin-like"/>
    <property type="match status" value="1"/>
</dbReference>